<accession>A0A2H0WRG3</accession>
<dbReference type="PANTHER" id="PTHR30319">
    <property type="entry name" value="PHENYLACETIC ACID REGULATOR-RELATED TRANSCRIPTIONAL REPRESSOR"/>
    <property type="match status" value="1"/>
</dbReference>
<feature type="domain" description="Transcriptional repressor PaaX-like C-terminal" evidence="1">
    <location>
        <begin position="180"/>
        <end position="250"/>
    </location>
</feature>
<evidence type="ECO:0000259" key="2">
    <source>
        <dbReference type="Pfam" id="PF20803"/>
    </source>
</evidence>
<reference evidence="4" key="1">
    <citation type="submission" date="2017-09" db="EMBL/GenBank/DDBJ databases">
        <title>Depth-based differentiation of microbial function through sediment-hosted aquifers and enrichment of novel symbionts in the deep terrestrial subsurface.</title>
        <authorList>
            <person name="Probst A.J."/>
            <person name="Ladd B."/>
            <person name="Jarett J.K."/>
            <person name="Geller-Mcgrath D.E."/>
            <person name="Sieber C.M.K."/>
            <person name="Emerson J.B."/>
            <person name="Anantharaman K."/>
            <person name="Thomas B.C."/>
            <person name="Malmstrom R."/>
            <person name="Stieglmeier M."/>
            <person name="Klingl A."/>
            <person name="Woyke T."/>
            <person name="Ryan C.M."/>
            <person name="Banfield J.F."/>
        </authorList>
    </citation>
    <scope>NUCLEOTIDE SEQUENCE [LARGE SCALE GENOMIC DNA]</scope>
</reference>
<organism evidence="3 4">
    <name type="scientific">Candidatus Shapirobacteria bacterium CG09_land_8_20_14_0_10_38_17</name>
    <dbReference type="NCBI Taxonomy" id="1974884"/>
    <lineage>
        <taxon>Bacteria</taxon>
        <taxon>Candidatus Shapironibacteriota</taxon>
    </lineage>
</organism>
<sequence>MAKNLRFRDKILLTLSFLGDEFFEIIQPYSVKMKKMAGILPPDYKLTNFQANTNRMIRTGYMEKIVKDGEPYLRLSNMGKNVIARDFPFLKFRNKNWDGYWRVISYDIPEKFKGSRHSLQEKLKELGFGMLQKSIYISPHNIAEDLQEYIENNNLKDFAAVMVAKRVFGKSNQTLAWEVWNLEKLEEKYWEWISDGEEFQNKQEKNYQKFAKLQDRFIDIIFKDPFLPKELQPNSWPSNEAIKKFHSLLKQQCS</sequence>
<proteinExistence type="predicted"/>
<evidence type="ECO:0000313" key="3">
    <source>
        <dbReference type="EMBL" id="PIS15233.1"/>
    </source>
</evidence>
<dbReference type="GO" id="GO:0006351">
    <property type="term" value="P:DNA-templated transcription"/>
    <property type="evidence" value="ECO:0007669"/>
    <property type="project" value="TreeGrafter"/>
</dbReference>
<dbReference type="InterPro" id="IPR048846">
    <property type="entry name" value="PaaX-like_central"/>
</dbReference>
<dbReference type="Proteomes" id="UP000231282">
    <property type="component" value="Unassembled WGS sequence"/>
</dbReference>
<name>A0A2H0WRG3_9BACT</name>
<dbReference type="Gene3D" id="3.30.70.2650">
    <property type="match status" value="1"/>
</dbReference>
<dbReference type="Gene3D" id="1.20.58.1460">
    <property type="match status" value="1"/>
</dbReference>
<dbReference type="InterPro" id="IPR013225">
    <property type="entry name" value="PaaX_C"/>
</dbReference>
<comment type="caution">
    <text evidence="3">The sequence shown here is derived from an EMBL/GenBank/DDBJ whole genome shotgun (WGS) entry which is preliminary data.</text>
</comment>
<gene>
    <name evidence="3" type="ORF">COT63_01080</name>
</gene>
<dbReference type="AlphaFoldDB" id="A0A2H0WRG3"/>
<feature type="domain" description="Transcriptional repressor PaaX-like central Cas2-like" evidence="2">
    <location>
        <begin position="95"/>
        <end position="175"/>
    </location>
</feature>
<dbReference type="Pfam" id="PF08223">
    <property type="entry name" value="PaaX_C"/>
    <property type="match status" value="1"/>
</dbReference>
<protein>
    <submittedName>
        <fullName evidence="3">Uncharacterized protein</fullName>
    </submittedName>
</protein>
<dbReference type="Pfam" id="PF20803">
    <property type="entry name" value="PaaX_M"/>
    <property type="match status" value="1"/>
</dbReference>
<dbReference type="EMBL" id="PEZH01000019">
    <property type="protein sequence ID" value="PIS15233.1"/>
    <property type="molecule type" value="Genomic_DNA"/>
</dbReference>
<evidence type="ECO:0000259" key="1">
    <source>
        <dbReference type="Pfam" id="PF08223"/>
    </source>
</evidence>
<evidence type="ECO:0000313" key="4">
    <source>
        <dbReference type="Proteomes" id="UP000231282"/>
    </source>
</evidence>
<dbReference type="PANTHER" id="PTHR30319:SF1">
    <property type="entry name" value="TRANSCRIPTIONAL REPRESSOR PAAX"/>
    <property type="match status" value="1"/>
</dbReference>